<dbReference type="InterPro" id="IPR007197">
    <property type="entry name" value="rSAM"/>
</dbReference>
<dbReference type="CDD" id="cd01335">
    <property type="entry name" value="Radical_SAM"/>
    <property type="match status" value="1"/>
</dbReference>
<dbReference type="SMART" id="SM00729">
    <property type="entry name" value="Elp3"/>
    <property type="match status" value="1"/>
</dbReference>
<dbReference type="InterPro" id="IPR017200">
    <property type="entry name" value="PqqE-like"/>
</dbReference>
<evidence type="ECO:0000313" key="9">
    <source>
        <dbReference type="Proteomes" id="UP000247586"/>
    </source>
</evidence>
<keyword evidence="5" id="KW-0408">Iron</keyword>
<dbReference type="OrthoDB" id="30736at2157"/>
<keyword evidence="3" id="KW-0949">S-adenosyl-L-methionine</keyword>
<keyword evidence="4" id="KW-0479">Metal-binding</keyword>
<dbReference type="GeneID" id="36834722"/>
<evidence type="ECO:0000256" key="2">
    <source>
        <dbReference type="ARBA" id="ARBA00022485"/>
    </source>
</evidence>
<dbReference type="InterPro" id="IPR023885">
    <property type="entry name" value="4Fe4S-binding_SPASM_dom"/>
</dbReference>
<comment type="cofactor">
    <cofactor evidence="1">
        <name>[4Fe-4S] cluster</name>
        <dbReference type="ChEBI" id="CHEBI:49883"/>
    </cofactor>
</comment>
<dbReference type="InterPro" id="IPR058240">
    <property type="entry name" value="rSAM_sf"/>
</dbReference>
<proteinExistence type="predicted"/>
<dbReference type="KEGG" id="mhk:DFR87_05230"/>
<protein>
    <submittedName>
        <fullName evidence="8">Radical SAM/SPASM domain-containing protein</fullName>
    </submittedName>
</protein>
<dbReference type="NCBIfam" id="TIGR04085">
    <property type="entry name" value="rSAM_more_4Fe4S"/>
    <property type="match status" value="1"/>
</dbReference>
<dbReference type="GO" id="GO:0046872">
    <property type="term" value="F:metal ion binding"/>
    <property type="evidence" value="ECO:0007669"/>
    <property type="project" value="UniProtKB-KW"/>
</dbReference>
<evidence type="ECO:0000313" key="8">
    <source>
        <dbReference type="EMBL" id="AWR99202.1"/>
    </source>
</evidence>
<dbReference type="InterPro" id="IPR013785">
    <property type="entry name" value="Aldolase_TIM"/>
</dbReference>
<name>A0A2U9ITA4_9CREN</name>
<feature type="domain" description="Radical SAM core" evidence="7">
    <location>
        <begin position="1"/>
        <end position="208"/>
    </location>
</feature>
<reference evidence="9" key="3">
    <citation type="submission" date="2020-03" db="EMBL/GenBank/DDBJ databases">
        <title>Sequencing and Assembly of Multiple Reported Metal-Biooxidizing Members of the Extremely Thermoacidophilic Archaeal Family Sulfolobaceae.</title>
        <authorList>
            <person name="Counts J.A."/>
            <person name="Kelly R.M."/>
        </authorList>
    </citation>
    <scope>NUCLEOTIDE SEQUENCE [LARGE SCALE GENOMIC DNA]</scope>
    <source>
        <strain evidence="9">HO1-1</strain>
    </source>
</reference>
<dbReference type="InterPro" id="IPR006638">
    <property type="entry name" value="Elp3/MiaA/NifB-like_rSAM"/>
</dbReference>
<dbReference type="PROSITE" id="PS51918">
    <property type="entry name" value="RADICAL_SAM"/>
    <property type="match status" value="1"/>
</dbReference>
<dbReference type="SFLD" id="SFLDG01067">
    <property type="entry name" value="SPASM/twitch_domain_containing"/>
    <property type="match status" value="1"/>
</dbReference>
<dbReference type="PANTHER" id="PTHR11228">
    <property type="entry name" value="RADICAL SAM DOMAIN PROTEIN"/>
    <property type="match status" value="1"/>
</dbReference>
<dbReference type="Gene3D" id="3.20.20.70">
    <property type="entry name" value="Aldolase class I"/>
    <property type="match status" value="1"/>
</dbReference>
<evidence type="ECO:0000256" key="3">
    <source>
        <dbReference type="ARBA" id="ARBA00022691"/>
    </source>
</evidence>
<dbReference type="Proteomes" id="UP000247586">
    <property type="component" value="Chromosome"/>
</dbReference>
<sequence length="347" mass="38661">MVAPYVVVLESTKACDLACRHCRAKAIPNRLPGELTIEEIKRLVDDLSSSGVKLFVISGGDALKRDDIFEILEYSSRRITTALSPSGSRINPEVAKKIRDTGVNMVSISIDGPEEIHDQFRGVQGAFKMAIEAVKSLQSAGLPVQINSTISKYNVDRLQELRETIEKLRPVFWDVFMLIPTGRATRDMMVSPAEAEQVMRTIAKWRVEGLNVRMTCAPYLVRVMNEMGITRPLPPDKNYGRRSVSGARGCMAGNGYAFIAYDGTVYPCGFLPTPAGNIRFRKFSQIYDESPVFKLLRDPSKLRGKCGVCEYRSVCGGCRARAFSLTEGLMDEDPFCLYVPRALRVRV</sequence>
<evidence type="ECO:0000256" key="1">
    <source>
        <dbReference type="ARBA" id="ARBA00001966"/>
    </source>
</evidence>
<dbReference type="PIRSF" id="PIRSF037420">
    <property type="entry name" value="PQQ_syn_pqqE"/>
    <property type="match status" value="1"/>
</dbReference>
<accession>A0A2U9ITA4</accession>
<organism evidence="8 9">
    <name type="scientific">Metallosphaera hakonensis JCM 8857 = DSM 7519</name>
    <dbReference type="NCBI Taxonomy" id="1293036"/>
    <lineage>
        <taxon>Archaea</taxon>
        <taxon>Thermoproteota</taxon>
        <taxon>Thermoprotei</taxon>
        <taxon>Sulfolobales</taxon>
        <taxon>Sulfolobaceae</taxon>
        <taxon>Metallosphaera</taxon>
    </lineage>
</organism>
<reference evidence="8 9" key="1">
    <citation type="submission" date="2018-05" db="EMBL/GenBank/DDBJ databases">
        <title>Complete Genome Sequences of Extremely Thermoacidophilic, Metal-Mobilizing Type-Strain Members of the Archaeal Family Sulfolobaceae: Acidianus brierleyi DSM-1651T, Acidianus sulfidivorans DSM-18786T, Metallosphaera hakonensis DSM-7519T, and Metallosphaera prunae DSM-10039T.</title>
        <authorList>
            <person name="Counts J.A."/>
            <person name="Kelly R.M."/>
        </authorList>
    </citation>
    <scope>NUCLEOTIDE SEQUENCE [LARGE SCALE GENOMIC DNA]</scope>
    <source>
        <strain evidence="8 9">HO1-1</strain>
    </source>
</reference>
<dbReference type="EMBL" id="CP029287">
    <property type="protein sequence ID" value="AWR99202.1"/>
    <property type="molecule type" value="Genomic_DNA"/>
</dbReference>
<evidence type="ECO:0000256" key="4">
    <source>
        <dbReference type="ARBA" id="ARBA00022723"/>
    </source>
</evidence>
<dbReference type="Pfam" id="PF04055">
    <property type="entry name" value="Radical_SAM"/>
    <property type="match status" value="1"/>
</dbReference>
<dbReference type="PANTHER" id="PTHR11228:SF34">
    <property type="entry name" value="TUNGSTEN-CONTAINING ALDEHYDE FERREDOXIN OXIDOREDUCTASE COFACTOR MODIFYING PROTEIN"/>
    <property type="match status" value="1"/>
</dbReference>
<evidence type="ECO:0000256" key="5">
    <source>
        <dbReference type="ARBA" id="ARBA00023004"/>
    </source>
</evidence>
<dbReference type="SUPFAM" id="SSF102114">
    <property type="entry name" value="Radical SAM enzymes"/>
    <property type="match status" value="1"/>
</dbReference>
<dbReference type="GO" id="GO:0051539">
    <property type="term" value="F:4 iron, 4 sulfur cluster binding"/>
    <property type="evidence" value="ECO:0007669"/>
    <property type="project" value="UniProtKB-KW"/>
</dbReference>
<dbReference type="SFLD" id="SFLDG01386">
    <property type="entry name" value="main_SPASM_domain-containing"/>
    <property type="match status" value="1"/>
</dbReference>
<dbReference type="STRING" id="1293036.GCA_001315825_02177"/>
<keyword evidence="2" id="KW-0004">4Fe-4S</keyword>
<keyword evidence="9" id="KW-1185">Reference proteome</keyword>
<keyword evidence="6" id="KW-0411">Iron-sulfur</keyword>
<evidence type="ECO:0000256" key="6">
    <source>
        <dbReference type="ARBA" id="ARBA00023014"/>
    </source>
</evidence>
<reference evidence="9" key="2">
    <citation type="submission" date="2020-03" db="EMBL/GenBank/DDBJ databases">
        <title>Complete Genome Sequences of Extremely Thermoacidophilic, Metal-Mobilizing Type-Strain Members of the Archaeal Family Sulfolobaceae: Acidianus brierleyi DSM-1651T, Acidianus sulfidivorans DSM-18786T, Metallosphaera hakonensis DSM-7519T, and Metallosphaera prunae DSM-10039T.</title>
        <authorList>
            <person name="Counts J.A."/>
            <person name="Kelly R.M."/>
        </authorList>
    </citation>
    <scope>NUCLEOTIDE SEQUENCE [LARGE SCALE GENOMIC DNA]</scope>
    <source>
        <strain evidence="9">HO1-1</strain>
    </source>
</reference>
<gene>
    <name evidence="8" type="ORF">DFR87_05230</name>
</gene>
<evidence type="ECO:0000259" key="7">
    <source>
        <dbReference type="PROSITE" id="PS51918"/>
    </source>
</evidence>
<dbReference type="InterPro" id="IPR050377">
    <property type="entry name" value="Radical_SAM_PqqE_MftC-like"/>
</dbReference>
<dbReference type="SFLD" id="SFLDS00029">
    <property type="entry name" value="Radical_SAM"/>
    <property type="match status" value="1"/>
</dbReference>
<dbReference type="GO" id="GO:0003824">
    <property type="term" value="F:catalytic activity"/>
    <property type="evidence" value="ECO:0007669"/>
    <property type="project" value="InterPro"/>
</dbReference>
<dbReference type="AlphaFoldDB" id="A0A2U9ITA4"/>
<dbReference type="RefSeq" id="WP_110369054.1">
    <property type="nucleotide sequence ID" value="NZ_CP029287.2"/>
</dbReference>
<dbReference type="CDD" id="cd21123">
    <property type="entry name" value="SPASM_MftC-like"/>
    <property type="match status" value="1"/>
</dbReference>
<dbReference type="Pfam" id="PF13186">
    <property type="entry name" value="SPASM"/>
    <property type="match status" value="1"/>
</dbReference>